<evidence type="ECO:0000313" key="4">
    <source>
        <dbReference type="Proteomes" id="UP000179807"/>
    </source>
</evidence>
<evidence type="ECO:0000256" key="1">
    <source>
        <dbReference type="SAM" id="MobiDB-lite"/>
    </source>
</evidence>
<dbReference type="VEuPathDB" id="TrichDB:TRFO_17121"/>
<proteinExistence type="predicted"/>
<sequence length="443" mass="50305">MSLSQDPFSAALDQIPKFREFDIAIVRGSLSPLETTSEFVSTYKAIQTVHPQDPVRIPVEAQFFDFATISPFEQQFSFSHDPLYKEIRNFIVAIYRIFSNRYLPYTLCRRNIKAPAHLTLQIWKFLQKYGLINYKIDEHTRPPSIIPQFDRWPQLIYTVNDKLLTSDQYYKKIHPPAQNNILPSNDICLFMKTPYVSPDKTPTSAEVSGLMSFGNWTRQEMDALIEALKPPQPLQPPLQPQMHQQGATVNANQNVNQNLQVPTGPEAWIRISQMVKTKSPEECAAMVAMMPLSFGAIEYNANQIKNIDGTPHPELRNGETVLKEIALSQNHDLKLVNRAVQAIGNEKAQKIMKGQMVDLPKTSSEAAAIIAFEKMTKNAATVKEMHKARILECLRKTVSVLKQDIQAKKALIEEAKADQFEGRPSESEITSSDEKMWSEQTND</sequence>
<organism evidence="3 4">
    <name type="scientific">Tritrichomonas foetus</name>
    <dbReference type="NCBI Taxonomy" id="1144522"/>
    <lineage>
        <taxon>Eukaryota</taxon>
        <taxon>Metamonada</taxon>
        <taxon>Parabasalia</taxon>
        <taxon>Tritrichomonadida</taxon>
        <taxon>Tritrichomonadidae</taxon>
        <taxon>Tritrichomonas</taxon>
    </lineage>
</organism>
<feature type="domain" description="SWIRM" evidence="2">
    <location>
        <begin position="84"/>
        <end position="143"/>
    </location>
</feature>
<dbReference type="InterPro" id="IPR036388">
    <property type="entry name" value="WH-like_DNA-bd_sf"/>
</dbReference>
<keyword evidence="4" id="KW-1185">Reference proteome</keyword>
<dbReference type="OrthoDB" id="118550at2759"/>
<dbReference type="EMBL" id="MLAK01000553">
    <property type="protein sequence ID" value="OHT12864.1"/>
    <property type="molecule type" value="Genomic_DNA"/>
</dbReference>
<dbReference type="InterPro" id="IPR009057">
    <property type="entry name" value="Homeodomain-like_sf"/>
</dbReference>
<dbReference type="AlphaFoldDB" id="A0A1J4KPN4"/>
<dbReference type="Pfam" id="PF04433">
    <property type="entry name" value="SWIRM"/>
    <property type="match status" value="1"/>
</dbReference>
<dbReference type="Proteomes" id="UP000179807">
    <property type="component" value="Unassembled WGS sequence"/>
</dbReference>
<dbReference type="InterPro" id="IPR007526">
    <property type="entry name" value="SWIRM"/>
</dbReference>
<evidence type="ECO:0000259" key="2">
    <source>
        <dbReference type="PROSITE" id="PS50934"/>
    </source>
</evidence>
<gene>
    <name evidence="3" type="ORF">TRFO_17121</name>
</gene>
<dbReference type="GeneID" id="94834103"/>
<accession>A0A1J4KPN4</accession>
<reference evidence="3" key="1">
    <citation type="submission" date="2016-10" db="EMBL/GenBank/DDBJ databases">
        <authorList>
            <person name="Benchimol M."/>
            <person name="Almeida L.G."/>
            <person name="Vasconcelos A.T."/>
            <person name="Perreira-Neves A."/>
            <person name="Rosa I.A."/>
            <person name="Tasca T."/>
            <person name="Bogo M.R."/>
            <person name="de Souza W."/>
        </authorList>
    </citation>
    <scope>NUCLEOTIDE SEQUENCE [LARGE SCALE GENOMIC DNA]</scope>
    <source>
        <strain evidence="3">K</strain>
    </source>
</reference>
<dbReference type="RefSeq" id="XP_068366000.1">
    <property type="nucleotide sequence ID" value="XM_068499399.1"/>
</dbReference>
<feature type="region of interest" description="Disordered" evidence="1">
    <location>
        <begin position="416"/>
        <end position="443"/>
    </location>
</feature>
<evidence type="ECO:0000313" key="3">
    <source>
        <dbReference type="EMBL" id="OHT12864.1"/>
    </source>
</evidence>
<dbReference type="PROSITE" id="PS50934">
    <property type="entry name" value="SWIRM"/>
    <property type="match status" value="1"/>
</dbReference>
<dbReference type="Gene3D" id="1.10.10.60">
    <property type="entry name" value="Homeodomain-like"/>
    <property type="match status" value="1"/>
</dbReference>
<name>A0A1J4KPN4_9EUKA</name>
<dbReference type="Gene3D" id="1.10.10.10">
    <property type="entry name" value="Winged helix-like DNA-binding domain superfamily/Winged helix DNA-binding domain"/>
    <property type="match status" value="1"/>
</dbReference>
<comment type="caution">
    <text evidence="3">The sequence shown here is derived from an EMBL/GenBank/DDBJ whole genome shotgun (WGS) entry which is preliminary data.</text>
</comment>
<protein>
    <submittedName>
        <fullName evidence="3">SWIRM domain containing protein</fullName>
    </submittedName>
</protein>
<feature type="compositionally biased region" description="Basic and acidic residues" evidence="1">
    <location>
        <begin position="416"/>
        <end position="437"/>
    </location>
</feature>
<dbReference type="SUPFAM" id="SSF46689">
    <property type="entry name" value="Homeodomain-like"/>
    <property type="match status" value="1"/>
</dbReference>